<gene>
    <name evidence="12" type="primary">LOC107377240</name>
</gene>
<protein>
    <recommendedName>
        <fullName evidence="3">Transmembrane protein 182</fullName>
    </recommendedName>
</protein>
<reference evidence="12" key="1">
    <citation type="submission" date="2014-08" db="EMBL/GenBank/DDBJ databases">
        <authorList>
            <person name="Senf B."/>
            <person name="Petzold A."/>
            <person name="Downie B.R."/>
            <person name="Koch P."/>
            <person name="Platzer M."/>
        </authorList>
    </citation>
    <scope>NUCLEOTIDE SEQUENCE [LARGE SCALE GENOMIC DNA]</scope>
    <source>
        <strain evidence="12">GRZ</strain>
    </source>
</reference>
<evidence type="ECO:0000256" key="6">
    <source>
        <dbReference type="ARBA" id="ARBA00022692"/>
    </source>
</evidence>
<keyword evidence="8 11" id="KW-1133">Transmembrane helix</keyword>
<keyword evidence="7" id="KW-0732">Signal</keyword>
<dbReference type="Proteomes" id="UP000694548">
    <property type="component" value="Chromosome sgr04"/>
</dbReference>
<comment type="subcellular location">
    <subcellularLocation>
        <location evidence="1">Cell membrane</location>
        <topology evidence="1">Multi-pass membrane protein</topology>
    </subcellularLocation>
</comment>
<proteinExistence type="inferred from homology"/>
<evidence type="ECO:0000256" key="1">
    <source>
        <dbReference type="ARBA" id="ARBA00004651"/>
    </source>
</evidence>
<evidence type="ECO:0000313" key="12">
    <source>
        <dbReference type="Ensembl" id="ENSNFUP00015008188.1"/>
    </source>
</evidence>
<dbReference type="GO" id="GO:0005886">
    <property type="term" value="C:plasma membrane"/>
    <property type="evidence" value="ECO:0007669"/>
    <property type="project" value="UniProtKB-SubCell"/>
</dbReference>
<sequence>IQVWILYDLFSTMVSFLTKVGFVLMQQAMDGVRIFHEGLFWRCSFMALHSDFSMWDFWITNQPHSKICQTAFLFPFPVGAPMWVEPHEQPSAIAFRAFWSIFLVTGVTAVLIGGFLVMCAASLASHKLYRIGGAFHACGGKIQPTCQHFKS</sequence>
<evidence type="ECO:0000256" key="7">
    <source>
        <dbReference type="ARBA" id="ARBA00022729"/>
    </source>
</evidence>
<dbReference type="InterPro" id="IPR004031">
    <property type="entry name" value="PMP22/EMP/MP20/Claudin"/>
</dbReference>
<keyword evidence="9 11" id="KW-0472">Membrane</keyword>
<evidence type="ECO:0000313" key="13">
    <source>
        <dbReference type="Proteomes" id="UP000694548"/>
    </source>
</evidence>
<dbReference type="Pfam" id="PF13903">
    <property type="entry name" value="Claudin_2"/>
    <property type="match status" value="1"/>
</dbReference>
<dbReference type="GeneTree" id="ENSGT00390000017581"/>
<evidence type="ECO:0000256" key="3">
    <source>
        <dbReference type="ARBA" id="ARBA00014600"/>
    </source>
</evidence>
<evidence type="ECO:0000256" key="9">
    <source>
        <dbReference type="ARBA" id="ARBA00023136"/>
    </source>
</evidence>
<name>A0A8C6KQP2_NOTFU</name>
<dbReference type="Gene3D" id="1.20.140.150">
    <property type="match status" value="1"/>
</dbReference>
<keyword evidence="5" id="KW-0517">Myogenesis</keyword>
<evidence type="ECO:0000256" key="11">
    <source>
        <dbReference type="SAM" id="Phobius"/>
    </source>
</evidence>
<dbReference type="PANTHER" id="PTHR32012">
    <property type="entry name" value="TRANSMEMBRANE PROTEIN 182-RELATED"/>
    <property type="match status" value="1"/>
</dbReference>
<accession>A0A8C6KQP2</accession>
<dbReference type="PANTHER" id="PTHR32012:SF0">
    <property type="entry name" value="TRANSMEMBRANE PROTEIN 182"/>
    <property type="match status" value="1"/>
</dbReference>
<keyword evidence="10" id="KW-0325">Glycoprotein</keyword>
<dbReference type="GO" id="GO:0007517">
    <property type="term" value="P:muscle organ development"/>
    <property type="evidence" value="ECO:0007669"/>
    <property type="project" value="UniProtKB-KW"/>
</dbReference>
<comment type="similarity">
    <text evidence="2">Belongs to the TMEM182 family.</text>
</comment>
<evidence type="ECO:0000256" key="4">
    <source>
        <dbReference type="ARBA" id="ARBA00022475"/>
    </source>
</evidence>
<evidence type="ECO:0000256" key="2">
    <source>
        <dbReference type="ARBA" id="ARBA00006418"/>
    </source>
</evidence>
<evidence type="ECO:0000256" key="8">
    <source>
        <dbReference type="ARBA" id="ARBA00022989"/>
    </source>
</evidence>
<dbReference type="InterPro" id="IPR026763">
    <property type="entry name" value="TMEM182"/>
</dbReference>
<evidence type="ECO:0000256" key="10">
    <source>
        <dbReference type="ARBA" id="ARBA00023180"/>
    </source>
</evidence>
<evidence type="ECO:0000256" key="5">
    <source>
        <dbReference type="ARBA" id="ARBA00022541"/>
    </source>
</evidence>
<keyword evidence="4" id="KW-1003">Cell membrane</keyword>
<reference evidence="12" key="2">
    <citation type="submission" date="2025-08" db="UniProtKB">
        <authorList>
            <consortium name="Ensembl"/>
        </authorList>
    </citation>
    <scope>IDENTIFICATION</scope>
</reference>
<dbReference type="Ensembl" id="ENSNFUT00015008608.1">
    <property type="protein sequence ID" value="ENSNFUP00015008188.1"/>
    <property type="gene ID" value="ENSNFUG00015004005.1"/>
</dbReference>
<feature type="transmembrane region" description="Helical" evidence="11">
    <location>
        <begin position="97"/>
        <end position="121"/>
    </location>
</feature>
<keyword evidence="6 11" id="KW-0812">Transmembrane</keyword>
<reference evidence="12" key="3">
    <citation type="submission" date="2025-09" db="UniProtKB">
        <authorList>
            <consortium name="Ensembl"/>
        </authorList>
    </citation>
    <scope>IDENTIFICATION</scope>
</reference>
<keyword evidence="13" id="KW-1185">Reference proteome</keyword>
<dbReference type="AlphaFoldDB" id="A0A8C6KQP2"/>
<organism evidence="12 13">
    <name type="scientific">Nothobranchius furzeri</name>
    <name type="common">Turquoise killifish</name>
    <dbReference type="NCBI Taxonomy" id="105023"/>
    <lineage>
        <taxon>Eukaryota</taxon>
        <taxon>Metazoa</taxon>
        <taxon>Chordata</taxon>
        <taxon>Craniata</taxon>
        <taxon>Vertebrata</taxon>
        <taxon>Euteleostomi</taxon>
        <taxon>Actinopterygii</taxon>
        <taxon>Neopterygii</taxon>
        <taxon>Teleostei</taxon>
        <taxon>Neoteleostei</taxon>
        <taxon>Acanthomorphata</taxon>
        <taxon>Ovalentaria</taxon>
        <taxon>Atherinomorphae</taxon>
        <taxon>Cyprinodontiformes</taxon>
        <taxon>Nothobranchiidae</taxon>
        <taxon>Nothobranchius</taxon>
    </lineage>
</organism>